<protein>
    <submittedName>
        <fullName evidence="1">Uncharacterized protein</fullName>
    </submittedName>
</protein>
<evidence type="ECO:0000313" key="1">
    <source>
        <dbReference type="EMBL" id="JAD45966.1"/>
    </source>
</evidence>
<accession>A0A0A9A4E8</accession>
<organism evidence="1">
    <name type="scientific">Arundo donax</name>
    <name type="common">Giant reed</name>
    <name type="synonym">Donax arundinaceus</name>
    <dbReference type="NCBI Taxonomy" id="35708"/>
    <lineage>
        <taxon>Eukaryota</taxon>
        <taxon>Viridiplantae</taxon>
        <taxon>Streptophyta</taxon>
        <taxon>Embryophyta</taxon>
        <taxon>Tracheophyta</taxon>
        <taxon>Spermatophyta</taxon>
        <taxon>Magnoliopsida</taxon>
        <taxon>Liliopsida</taxon>
        <taxon>Poales</taxon>
        <taxon>Poaceae</taxon>
        <taxon>PACMAD clade</taxon>
        <taxon>Arundinoideae</taxon>
        <taxon>Arundineae</taxon>
        <taxon>Arundo</taxon>
    </lineage>
</organism>
<reference evidence="1" key="1">
    <citation type="submission" date="2014-09" db="EMBL/GenBank/DDBJ databases">
        <authorList>
            <person name="Magalhaes I.L.F."/>
            <person name="Oliveira U."/>
            <person name="Santos F.R."/>
            <person name="Vidigal T.H.D.A."/>
            <person name="Brescovit A.D."/>
            <person name="Santos A.J."/>
        </authorList>
    </citation>
    <scope>NUCLEOTIDE SEQUENCE</scope>
    <source>
        <tissue evidence="1">Shoot tissue taken approximately 20 cm above the soil surface</tissue>
    </source>
</reference>
<reference evidence="1" key="2">
    <citation type="journal article" date="2015" name="Data Brief">
        <title>Shoot transcriptome of the giant reed, Arundo donax.</title>
        <authorList>
            <person name="Barrero R.A."/>
            <person name="Guerrero F.D."/>
            <person name="Moolhuijzen P."/>
            <person name="Goolsby J.A."/>
            <person name="Tidwell J."/>
            <person name="Bellgard S.E."/>
            <person name="Bellgard M.I."/>
        </authorList>
    </citation>
    <scope>NUCLEOTIDE SEQUENCE</scope>
    <source>
        <tissue evidence="1">Shoot tissue taken approximately 20 cm above the soil surface</tissue>
    </source>
</reference>
<sequence>MLEQRVLRRLCVQKIVVATPMKDKLDKDMPFRMVEDGSHALAKSV</sequence>
<proteinExistence type="predicted"/>
<dbReference type="AlphaFoldDB" id="A0A0A9A4E8"/>
<name>A0A0A9A4E8_ARUDO</name>
<dbReference type="EMBL" id="GBRH01251929">
    <property type="protein sequence ID" value="JAD45966.1"/>
    <property type="molecule type" value="Transcribed_RNA"/>
</dbReference>